<dbReference type="EMBL" id="JMIY01000002">
    <property type="protein sequence ID" value="KCZ72747.1"/>
    <property type="molecule type" value="Genomic_DNA"/>
</dbReference>
<proteinExistence type="predicted"/>
<feature type="transmembrane region" description="Helical" evidence="1">
    <location>
        <begin position="12"/>
        <end position="33"/>
    </location>
</feature>
<gene>
    <name evidence="2" type="ORF">ANME2D_01181</name>
</gene>
<keyword evidence="3" id="KW-1185">Reference proteome</keyword>
<dbReference type="Proteomes" id="UP000027153">
    <property type="component" value="Unassembled WGS sequence"/>
</dbReference>
<keyword evidence="1" id="KW-0812">Transmembrane</keyword>
<name>A0A062V5Z4_9EURY</name>
<evidence type="ECO:0008006" key="4">
    <source>
        <dbReference type="Google" id="ProtNLM"/>
    </source>
</evidence>
<dbReference type="AlphaFoldDB" id="A0A062V5Z4"/>
<protein>
    <recommendedName>
        <fullName evidence="4">DUF420 domain-containing protein</fullName>
    </recommendedName>
</protein>
<keyword evidence="1" id="KW-0472">Membrane</keyword>
<evidence type="ECO:0000256" key="1">
    <source>
        <dbReference type="SAM" id="Phobius"/>
    </source>
</evidence>
<keyword evidence="1" id="KW-1133">Transmembrane helix</keyword>
<evidence type="ECO:0000313" key="3">
    <source>
        <dbReference type="Proteomes" id="UP000027153"/>
    </source>
</evidence>
<comment type="caution">
    <text evidence="2">The sequence shown here is derived from an EMBL/GenBank/DDBJ whole genome shotgun (WGS) entry which is preliminary data.</text>
</comment>
<dbReference type="OrthoDB" id="379292at2157"/>
<organism evidence="2 3">
    <name type="scientific">Candidatus Methanoperedens nitratireducens</name>
    <dbReference type="NCBI Taxonomy" id="1392998"/>
    <lineage>
        <taxon>Archaea</taxon>
        <taxon>Methanobacteriati</taxon>
        <taxon>Methanobacteriota</taxon>
        <taxon>Stenosarchaea group</taxon>
        <taxon>Methanomicrobia</taxon>
        <taxon>Methanosarcinales</taxon>
        <taxon>ANME-2 cluster</taxon>
        <taxon>Candidatus Methanoperedentaceae</taxon>
        <taxon>Candidatus Methanoperedens</taxon>
    </lineage>
</organism>
<feature type="transmembrane region" description="Helical" evidence="1">
    <location>
        <begin position="110"/>
        <end position="132"/>
    </location>
</feature>
<feature type="transmembrane region" description="Helical" evidence="1">
    <location>
        <begin position="75"/>
        <end position="98"/>
    </location>
</feature>
<feature type="transmembrane region" description="Helical" evidence="1">
    <location>
        <begin position="45"/>
        <end position="69"/>
    </location>
</feature>
<reference evidence="2 3" key="1">
    <citation type="journal article" date="2013" name="Nature">
        <title>Anaerobic oxidation of methane coupled to nitrate reduction in a novel archaeal lineage.</title>
        <authorList>
            <person name="Haroon M.F."/>
            <person name="Hu S."/>
            <person name="Shi Y."/>
            <person name="Imelfort M."/>
            <person name="Keller J."/>
            <person name="Hugenholtz P."/>
            <person name="Yuan Z."/>
            <person name="Tyson G.W."/>
        </authorList>
    </citation>
    <scope>NUCLEOTIDE SEQUENCE [LARGE SCALE GENOMIC DNA]</scope>
    <source>
        <strain evidence="2 3">ANME-2d</strain>
    </source>
</reference>
<sequence>MSFLGTAASSFADIVLVVQITGFIILLSGIIYVKRGNFLKHFKMTRIAVFLGILSLIWMGYSLVFYLPILSIGTAWALFIFHSVIGSLALSTGVFFAFDRLIKKTRIPMRIVFLLWILALLSGISIYINYYVF</sequence>
<dbReference type="RefSeq" id="WP_048089738.1">
    <property type="nucleotide sequence ID" value="NZ_JMIY01000002.1"/>
</dbReference>
<evidence type="ECO:0000313" key="2">
    <source>
        <dbReference type="EMBL" id="KCZ72747.1"/>
    </source>
</evidence>
<accession>A0A062V5Z4</accession>